<evidence type="ECO:0000256" key="4">
    <source>
        <dbReference type="ARBA" id="ARBA00022475"/>
    </source>
</evidence>
<keyword evidence="4" id="KW-1003">Cell membrane</keyword>
<dbReference type="InterPro" id="IPR020846">
    <property type="entry name" value="MFS_dom"/>
</dbReference>
<feature type="transmembrane region" description="Helical" evidence="8">
    <location>
        <begin position="462"/>
        <end position="481"/>
    </location>
</feature>
<evidence type="ECO:0000256" key="3">
    <source>
        <dbReference type="ARBA" id="ARBA00022448"/>
    </source>
</evidence>
<feature type="transmembrane region" description="Helical" evidence="8">
    <location>
        <begin position="123"/>
        <end position="144"/>
    </location>
</feature>
<feature type="transmembrane region" description="Helical" evidence="8">
    <location>
        <begin position="212"/>
        <end position="232"/>
    </location>
</feature>
<feature type="transmembrane region" description="Helical" evidence="8">
    <location>
        <begin position="286"/>
        <end position="311"/>
    </location>
</feature>
<comment type="similarity">
    <text evidence="2">Belongs to the major facilitator superfamily. EmrB family.</text>
</comment>
<comment type="caution">
    <text evidence="10">The sequence shown here is derived from an EMBL/GenBank/DDBJ whole genome shotgun (WGS) entry which is preliminary data.</text>
</comment>
<sequence>MPEAEHTPAPDASNDPSERVFGAREQLAIWLLLGSAFVVILNETIMGVALPELMHTLGISASEGQWLTTAFLLTMSVVIPITGMLIQRVPTRALFIAAMSLFSVGTLVAAAAPGLPMLLVGRIVQACGTAIMMPLLMTTVVTLVPAGQRGRIMGRISIVMSVAPALGPTVSGMILEVLSWRWLFLLVLPIAVIALVLGGVRMPNVGVRKRTSIDLLSVLLSVLGFGGLVFGLSEIGSAASGHALVSPALPAAVGAVALALFIWRQLVLQRGDRALLDLRTFRSRPYALSVVLIGCASMALFGSLILVPIYAQNVLGLTPLQTGLLLLPGGLLMGLLGPVVGRFIDARGVRPMLIPGTIVTALALLSMGLFTDTTSVWQVLATHLVLSVGLAGVFTPLFSVSLGSLPVTLASHGSAMLSTVQQVAGAAGTALFVTVMTLVSVAAADGDPTAVDGEALAHGTRIAFIIGGGIASLGAIVALFVREEPAEQVSV</sequence>
<feature type="transmembrane region" description="Helical" evidence="8">
    <location>
        <begin position="423"/>
        <end position="442"/>
    </location>
</feature>
<dbReference type="EMBL" id="JBHTLY010000006">
    <property type="protein sequence ID" value="MFD1202883.1"/>
    <property type="molecule type" value="Genomic_DNA"/>
</dbReference>
<dbReference type="PROSITE" id="PS50850">
    <property type="entry name" value="MFS"/>
    <property type="match status" value="1"/>
</dbReference>
<name>A0ABW3TSV6_9MICO</name>
<dbReference type="PRINTS" id="PR01036">
    <property type="entry name" value="TCRTETB"/>
</dbReference>
<keyword evidence="3" id="KW-0813">Transport</keyword>
<evidence type="ECO:0000259" key="9">
    <source>
        <dbReference type="PROSITE" id="PS50850"/>
    </source>
</evidence>
<feature type="transmembrane region" description="Helical" evidence="8">
    <location>
        <begin position="27"/>
        <end position="46"/>
    </location>
</feature>
<dbReference type="InterPro" id="IPR011701">
    <property type="entry name" value="MFS"/>
</dbReference>
<feature type="transmembrane region" description="Helical" evidence="8">
    <location>
        <begin position="66"/>
        <end position="86"/>
    </location>
</feature>
<dbReference type="SUPFAM" id="SSF103473">
    <property type="entry name" value="MFS general substrate transporter"/>
    <property type="match status" value="1"/>
</dbReference>
<evidence type="ECO:0000256" key="1">
    <source>
        <dbReference type="ARBA" id="ARBA00004651"/>
    </source>
</evidence>
<evidence type="ECO:0000256" key="7">
    <source>
        <dbReference type="ARBA" id="ARBA00023136"/>
    </source>
</evidence>
<accession>A0ABW3TSV6</accession>
<dbReference type="Pfam" id="PF07690">
    <property type="entry name" value="MFS_1"/>
    <property type="match status" value="1"/>
</dbReference>
<evidence type="ECO:0000313" key="10">
    <source>
        <dbReference type="EMBL" id="MFD1202883.1"/>
    </source>
</evidence>
<evidence type="ECO:0000256" key="6">
    <source>
        <dbReference type="ARBA" id="ARBA00022989"/>
    </source>
</evidence>
<organism evidence="10 11">
    <name type="scientific">Leucobacter albus</name>
    <dbReference type="NCBI Taxonomy" id="272210"/>
    <lineage>
        <taxon>Bacteria</taxon>
        <taxon>Bacillati</taxon>
        <taxon>Actinomycetota</taxon>
        <taxon>Actinomycetes</taxon>
        <taxon>Micrococcales</taxon>
        <taxon>Microbacteriaceae</taxon>
        <taxon>Leucobacter</taxon>
    </lineage>
</organism>
<feature type="transmembrane region" description="Helical" evidence="8">
    <location>
        <begin position="244"/>
        <end position="266"/>
    </location>
</feature>
<feature type="domain" description="Major facilitator superfamily (MFS) profile" evidence="9">
    <location>
        <begin position="28"/>
        <end position="486"/>
    </location>
</feature>
<dbReference type="PANTHER" id="PTHR42718:SF9">
    <property type="entry name" value="MAJOR FACILITATOR SUPERFAMILY MULTIDRUG TRANSPORTER MFSC"/>
    <property type="match status" value="1"/>
</dbReference>
<reference evidence="11" key="1">
    <citation type="journal article" date="2019" name="Int. J. Syst. Evol. Microbiol.">
        <title>The Global Catalogue of Microorganisms (GCM) 10K type strain sequencing project: providing services to taxonomists for standard genome sequencing and annotation.</title>
        <authorList>
            <consortium name="The Broad Institute Genomics Platform"/>
            <consortium name="The Broad Institute Genome Sequencing Center for Infectious Disease"/>
            <person name="Wu L."/>
            <person name="Ma J."/>
        </authorList>
    </citation>
    <scope>NUCLEOTIDE SEQUENCE [LARGE SCALE GENOMIC DNA]</scope>
    <source>
        <strain evidence="11">CCUG 50213</strain>
    </source>
</reference>
<feature type="transmembrane region" description="Helical" evidence="8">
    <location>
        <begin position="376"/>
        <end position="402"/>
    </location>
</feature>
<evidence type="ECO:0000313" key="11">
    <source>
        <dbReference type="Proteomes" id="UP001597181"/>
    </source>
</evidence>
<dbReference type="InterPro" id="IPR004638">
    <property type="entry name" value="EmrB-like"/>
</dbReference>
<dbReference type="PANTHER" id="PTHR42718">
    <property type="entry name" value="MAJOR FACILITATOR SUPERFAMILY MULTIDRUG TRANSPORTER MFSC"/>
    <property type="match status" value="1"/>
</dbReference>
<dbReference type="NCBIfam" id="TIGR00711">
    <property type="entry name" value="efflux_EmrB"/>
    <property type="match status" value="1"/>
</dbReference>
<gene>
    <name evidence="10" type="ORF">ACFQ3U_13355</name>
</gene>
<feature type="transmembrane region" description="Helical" evidence="8">
    <location>
        <begin position="352"/>
        <end position="370"/>
    </location>
</feature>
<dbReference type="Proteomes" id="UP001597181">
    <property type="component" value="Unassembled WGS sequence"/>
</dbReference>
<keyword evidence="7 8" id="KW-0472">Membrane</keyword>
<feature type="transmembrane region" description="Helical" evidence="8">
    <location>
        <begin position="323"/>
        <end position="340"/>
    </location>
</feature>
<dbReference type="CDD" id="cd17503">
    <property type="entry name" value="MFS_LmrB_MDR_like"/>
    <property type="match status" value="1"/>
</dbReference>
<feature type="transmembrane region" description="Helical" evidence="8">
    <location>
        <begin position="93"/>
        <end position="111"/>
    </location>
</feature>
<dbReference type="Gene3D" id="1.20.1250.20">
    <property type="entry name" value="MFS general substrate transporter like domains"/>
    <property type="match status" value="1"/>
</dbReference>
<dbReference type="RefSeq" id="WP_343962446.1">
    <property type="nucleotide sequence ID" value="NZ_BAAAKZ010000017.1"/>
</dbReference>
<keyword evidence="6 8" id="KW-1133">Transmembrane helix</keyword>
<protein>
    <submittedName>
        <fullName evidence="10">MDR family MFS transporter</fullName>
    </submittedName>
</protein>
<dbReference type="InterPro" id="IPR036259">
    <property type="entry name" value="MFS_trans_sf"/>
</dbReference>
<feature type="transmembrane region" description="Helical" evidence="8">
    <location>
        <begin position="180"/>
        <end position="200"/>
    </location>
</feature>
<keyword evidence="5 8" id="KW-0812">Transmembrane</keyword>
<evidence type="ECO:0000256" key="2">
    <source>
        <dbReference type="ARBA" id="ARBA00008537"/>
    </source>
</evidence>
<keyword evidence="11" id="KW-1185">Reference proteome</keyword>
<proteinExistence type="inferred from homology"/>
<evidence type="ECO:0000256" key="8">
    <source>
        <dbReference type="SAM" id="Phobius"/>
    </source>
</evidence>
<comment type="subcellular location">
    <subcellularLocation>
        <location evidence="1">Cell membrane</location>
        <topology evidence="1">Multi-pass membrane protein</topology>
    </subcellularLocation>
</comment>
<dbReference type="Gene3D" id="1.20.1720.10">
    <property type="entry name" value="Multidrug resistance protein D"/>
    <property type="match status" value="1"/>
</dbReference>
<evidence type="ECO:0000256" key="5">
    <source>
        <dbReference type="ARBA" id="ARBA00022692"/>
    </source>
</evidence>
<feature type="transmembrane region" description="Helical" evidence="8">
    <location>
        <begin position="156"/>
        <end position="174"/>
    </location>
</feature>